<comment type="caution">
    <text evidence="1">The sequence shown here is derived from an EMBL/GenBank/DDBJ whole genome shotgun (WGS) entry which is preliminary data.</text>
</comment>
<dbReference type="AlphaFoldDB" id="A0A5B7JVK3"/>
<reference evidence="1 2" key="1">
    <citation type="submission" date="2019-05" db="EMBL/GenBank/DDBJ databases">
        <title>Another draft genome of Portunus trituberculatus and its Hox gene families provides insights of decapod evolution.</title>
        <authorList>
            <person name="Jeong J.-H."/>
            <person name="Song I."/>
            <person name="Kim S."/>
            <person name="Choi T."/>
            <person name="Kim D."/>
            <person name="Ryu S."/>
            <person name="Kim W."/>
        </authorList>
    </citation>
    <scope>NUCLEOTIDE SEQUENCE [LARGE SCALE GENOMIC DNA]</scope>
    <source>
        <tissue evidence="1">Muscle</tissue>
    </source>
</reference>
<proteinExistence type="predicted"/>
<dbReference type="OrthoDB" id="407355at2759"/>
<accession>A0A5B7JVK3</accession>
<evidence type="ECO:0000313" key="1">
    <source>
        <dbReference type="EMBL" id="MPD00103.1"/>
    </source>
</evidence>
<name>A0A5B7JVK3_PORTR</name>
<organism evidence="1 2">
    <name type="scientific">Portunus trituberculatus</name>
    <name type="common">Swimming crab</name>
    <name type="synonym">Neptunus trituberculatus</name>
    <dbReference type="NCBI Taxonomy" id="210409"/>
    <lineage>
        <taxon>Eukaryota</taxon>
        <taxon>Metazoa</taxon>
        <taxon>Ecdysozoa</taxon>
        <taxon>Arthropoda</taxon>
        <taxon>Crustacea</taxon>
        <taxon>Multicrustacea</taxon>
        <taxon>Malacostraca</taxon>
        <taxon>Eumalacostraca</taxon>
        <taxon>Eucarida</taxon>
        <taxon>Decapoda</taxon>
        <taxon>Pleocyemata</taxon>
        <taxon>Brachyura</taxon>
        <taxon>Eubrachyura</taxon>
        <taxon>Portunoidea</taxon>
        <taxon>Portunidae</taxon>
        <taxon>Portuninae</taxon>
        <taxon>Portunus</taxon>
    </lineage>
</organism>
<gene>
    <name evidence="1" type="ORF">E2C01_095553</name>
</gene>
<evidence type="ECO:0000313" key="2">
    <source>
        <dbReference type="Proteomes" id="UP000324222"/>
    </source>
</evidence>
<dbReference type="Proteomes" id="UP000324222">
    <property type="component" value="Unassembled WGS sequence"/>
</dbReference>
<keyword evidence="2" id="KW-1185">Reference proteome</keyword>
<sequence length="54" mass="6429">MAKGAKVMFNRCKDQLRDVQNQYIRKVKNKEGQVSEDLVFNIQLRVSLSFLYFM</sequence>
<protein>
    <submittedName>
        <fullName evidence="1">Uncharacterized protein</fullName>
    </submittedName>
</protein>
<dbReference type="EMBL" id="VSRR010121351">
    <property type="protein sequence ID" value="MPD00103.1"/>
    <property type="molecule type" value="Genomic_DNA"/>
</dbReference>